<dbReference type="Proteomes" id="UP000887013">
    <property type="component" value="Unassembled WGS sequence"/>
</dbReference>
<protein>
    <submittedName>
        <fullName evidence="2">Uncharacterized protein</fullName>
    </submittedName>
</protein>
<proteinExistence type="predicted"/>
<feature type="compositionally biased region" description="Basic and acidic residues" evidence="1">
    <location>
        <begin position="1"/>
        <end position="20"/>
    </location>
</feature>
<name>A0A8X6N138_NEPPI</name>
<sequence length="89" mass="9865">MSQKSDERKTQTNEKVDRKTIVQSKSLHSRKEGKEVGCCCDVSVPTRELRKVLLGAEGRVAMVTNCAVKGGREIADACCDGLNFEFFIK</sequence>
<accession>A0A8X6N138</accession>
<evidence type="ECO:0000313" key="2">
    <source>
        <dbReference type="EMBL" id="GFS88406.1"/>
    </source>
</evidence>
<evidence type="ECO:0000256" key="1">
    <source>
        <dbReference type="SAM" id="MobiDB-lite"/>
    </source>
</evidence>
<comment type="caution">
    <text evidence="2">The sequence shown here is derived from an EMBL/GenBank/DDBJ whole genome shotgun (WGS) entry which is preliminary data.</text>
</comment>
<gene>
    <name evidence="2" type="ORF">NPIL_89781</name>
</gene>
<reference evidence="2" key="1">
    <citation type="submission" date="2020-08" db="EMBL/GenBank/DDBJ databases">
        <title>Multicomponent nature underlies the extraordinary mechanical properties of spider dragline silk.</title>
        <authorList>
            <person name="Kono N."/>
            <person name="Nakamura H."/>
            <person name="Mori M."/>
            <person name="Yoshida Y."/>
            <person name="Ohtoshi R."/>
            <person name="Malay A.D."/>
            <person name="Moran D.A.P."/>
            <person name="Tomita M."/>
            <person name="Numata K."/>
            <person name="Arakawa K."/>
        </authorList>
    </citation>
    <scope>NUCLEOTIDE SEQUENCE</scope>
</reference>
<keyword evidence="3" id="KW-1185">Reference proteome</keyword>
<dbReference type="AlphaFoldDB" id="A0A8X6N138"/>
<evidence type="ECO:0000313" key="3">
    <source>
        <dbReference type="Proteomes" id="UP000887013"/>
    </source>
</evidence>
<dbReference type="EMBL" id="BMAW01052957">
    <property type="protein sequence ID" value="GFS88406.1"/>
    <property type="molecule type" value="Genomic_DNA"/>
</dbReference>
<organism evidence="2 3">
    <name type="scientific">Nephila pilipes</name>
    <name type="common">Giant wood spider</name>
    <name type="synonym">Nephila maculata</name>
    <dbReference type="NCBI Taxonomy" id="299642"/>
    <lineage>
        <taxon>Eukaryota</taxon>
        <taxon>Metazoa</taxon>
        <taxon>Ecdysozoa</taxon>
        <taxon>Arthropoda</taxon>
        <taxon>Chelicerata</taxon>
        <taxon>Arachnida</taxon>
        <taxon>Araneae</taxon>
        <taxon>Araneomorphae</taxon>
        <taxon>Entelegynae</taxon>
        <taxon>Araneoidea</taxon>
        <taxon>Nephilidae</taxon>
        <taxon>Nephila</taxon>
    </lineage>
</organism>
<feature type="region of interest" description="Disordered" evidence="1">
    <location>
        <begin position="1"/>
        <end position="31"/>
    </location>
</feature>